<organism evidence="1 2">
    <name type="scientific">Cupriavidus agavae</name>
    <dbReference type="NCBI Taxonomy" id="1001822"/>
    <lineage>
        <taxon>Bacteria</taxon>
        <taxon>Pseudomonadati</taxon>
        <taxon>Pseudomonadota</taxon>
        <taxon>Betaproteobacteria</taxon>
        <taxon>Burkholderiales</taxon>
        <taxon>Burkholderiaceae</taxon>
        <taxon>Cupriavidus</taxon>
    </lineage>
</organism>
<protein>
    <submittedName>
        <fullName evidence="1">Uncharacterized protein</fullName>
    </submittedName>
</protein>
<sequence length="127" mass="14489">MEFQAEWLTLGRHRTRLRCERGFPTERLRQLAEVARIGIECNLSAHARLVEIVAQREESYLIKIGTTFSRDKEAAYHLGPALAILFGLPQNRMDIDVTVVDQSEVDLHFGVYERMLAEKLGAVPPLQ</sequence>
<dbReference type="EMBL" id="SGXM01000006">
    <property type="protein sequence ID" value="RZT35463.1"/>
    <property type="molecule type" value="Genomic_DNA"/>
</dbReference>
<evidence type="ECO:0000313" key="2">
    <source>
        <dbReference type="Proteomes" id="UP000291078"/>
    </source>
</evidence>
<name>A0A4Q7RPA7_9BURK</name>
<accession>A0A4Q7RPA7</accession>
<dbReference type="OrthoDB" id="8968058at2"/>
<evidence type="ECO:0000313" key="1">
    <source>
        <dbReference type="EMBL" id="RZT35463.1"/>
    </source>
</evidence>
<dbReference type="RefSeq" id="WP_130392857.1">
    <property type="nucleotide sequence ID" value="NZ_SGXM01000006.1"/>
</dbReference>
<dbReference type="Proteomes" id="UP000291078">
    <property type="component" value="Unassembled WGS sequence"/>
</dbReference>
<comment type="caution">
    <text evidence="1">The sequence shown here is derived from an EMBL/GenBank/DDBJ whole genome shotgun (WGS) entry which is preliminary data.</text>
</comment>
<gene>
    <name evidence="1" type="ORF">EV147_3906</name>
</gene>
<keyword evidence="2" id="KW-1185">Reference proteome</keyword>
<proteinExistence type="predicted"/>
<dbReference type="AlphaFoldDB" id="A0A4Q7RPA7"/>
<reference evidence="1 2" key="1">
    <citation type="journal article" date="2015" name="Stand. Genomic Sci.">
        <title>Genomic Encyclopedia of Bacterial and Archaeal Type Strains, Phase III: the genomes of soil and plant-associated and newly described type strains.</title>
        <authorList>
            <person name="Whitman W.B."/>
            <person name="Woyke T."/>
            <person name="Klenk H.P."/>
            <person name="Zhou Y."/>
            <person name="Lilburn T.G."/>
            <person name="Beck B.J."/>
            <person name="De Vos P."/>
            <person name="Vandamme P."/>
            <person name="Eisen J.A."/>
            <person name="Garrity G."/>
            <person name="Hugenholtz P."/>
            <person name="Kyrpides N.C."/>
        </authorList>
    </citation>
    <scope>NUCLEOTIDE SEQUENCE [LARGE SCALE GENOMIC DNA]</scope>
    <source>
        <strain evidence="1 2">ASC-9842</strain>
    </source>
</reference>